<evidence type="ECO:0000256" key="13">
    <source>
        <dbReference type="SAM" id="Coils"/>
    </source>
</evidence>
<dbReference type="Gene3D" id="6.10.140.340">
    <property type="match status" value="1"/>
</dbReference>
<evidence type="ECO:0000259" key="16">
    <source>
        <dbReference type="PROSITE" id="PS51225"/>
    </source>
</evidence>
<dbReference type="AlphaFoldDB" id="A0AAY4AJ44"/>
<evidence type="ECO:0008006" key="20">
    <source>
        <dbReference type="Google" id="ProtNLM"/>
    </source>
</evidence>
<feature type="transmembrane region" description="Helical" evidence="15">
    <location>
        <begin position="70"/>
        <end position="89"/>
    </location>
</feature>
<dbReference type="SUPFAM" id="SSF144292">
    <property type="entry name" value="occludin/ELL-like"/>
    <property type="match status" value="1"/>
</dbReference>
<dbReference type="InterPro" id="IPR031176">
    <property type="entry name" value="ELL/occludin"/>
</dbReference>
<keyword evidence="6 11" id="KW-0812">Transmembrane</keyword>
<evidence type="ECO:0000259" key="17">
    <source>
        <dbReference type="PROSITE" id="PS51980"/>
    </source>
</evidence>
<organism evidence="18 19">
    <name type="scientific">Denticeps clupeoides</name>
    <name type="common">denticle herring</name>
    <dbReference type="NCBI Taxonomy" id="299321"/>
    <lineage>
        <taxon>Eukaryota</taxon>
        <taxon>Metazoa</taxon>
        <taxon>Chordata</taxon>
        <taxon>Craniata</taxon>
        <taxon>Vertebrata</taxon>
        <taxon>Euteleostomi</taxon>
        <taxon>Actinopterygii</taxon>
        <taxon>Neopterygii</taxon>
        <taxon>Teleostei</taxon>
        <taxon>Clupei</taxon>
        <taxon>Clupeiformes</taxon>
        <taxon>Denticipitoidei</taxon>
        <taxon>Denticipitidae</taxon>
        <taxon>Denticeps</taxon>
    </lineage>
</organism>
<evidence type="ECO:0000256" key="2">
    <source>
        <dbReference type="ARBA" id="ARBA00004651"/>
    </source>
</evidence>
<evidence type="ECO:0000256" key="1">
    <source>
        <dbReference type="ARBA" id="ARBA00004435"/>
    </source>
</evidence>
<keyword evidence="7" id="KW-0965">Cell junction</keyword>
<evidence type="ECO:0000256" key="3">
    <source>
        <dbReference type="ARBA" id="ARBA00009171"/>
    </source>
</evidence>
<evidence type="ECO:0000256" key="9">
    <source>
        <dbReference type="ARBA" id="ARBA00023054"/>
    </source>
</evidence>
<evidence type="ECO:0000256" key="14">
    <source>
        <dbReference type="SAM" id="MobiDB-lite"/>
    </source>
</evidence>
<dbReference type="GeneTree" id="ENSGT00940000167296"/>
<keyword evidence="5" id="KW-1003">Cell membrane</keyword>
<comment type="subcellular location">
    <subcellularLocation>
        <location evidence="1">Cell junction</location>
        <location evidence="1">Tight junction</location>
    </subcellularLocation>
    <subcellularLocation>
        <location evidence="2">Cell membrane</location>
        <topology evidence="2">Multi-pass membrane protein</topology>
    </subcellularLocation>
</comment>
<feature type="transmembrane region" description="Helical" evidence="15">
    <location>
        <begin position="250"/>
        <end position="271"/>
    </location>
</feature>
<dbReference type="PANTHER" id="PTHR23288:SF38">
    <property type="entry name" value="OCCLUDIN"/>
    <property type="match status" value="1"/>
</dbReference>
<evidence type="ECO:0000313" key="18">
    <source>
        <dbReference type="Ensembl" id="ENSDCDP00010008908.1"/>
    </source>
</evidence>
<dbReference type="Pfam" id="PF07303">
    <property type="entry name" value="Occludin_ELL"/>
    <property type="match status" value="1"/>
</dbReference>
<comment type="similarity">
    <text evidence="3 12">Belongs to the ELL/occludin family.</text>
</comment>
<name>A0AAY4AJ44_9TELE</name>
<evidence type="ECO:0000256" key="15">
    <source>
        <dbReference type="SAM" id="Phobius"/>
    </source>
</evidence>
<dbReference type="Proteomes" id="UP000694580">
    <property type="component" value="Chromosome 4"/>
</dbReference>
<dbReference type="PANTHER" id="PTHR23288">
    <property type="entry name" value="OCCLUDIN AND RNA POLYMERASE II ELONGATION FACTOR ELL"/>
    <property type="match status" value="1"/>
</dbReference>
<feature type="region of interest" description="Disordered" evidence="14">
    <location>
        <begin position="350"/>
        <end position="394"/>
    </location>
</feature>
<dbReference type="GO" id="GO:0008023">
    <property type="term" value="C:transcription elongation factor complex"/>
    <property type="evidence" value="ECO:0007669"/>
    <property type="project" value="TreeGrafter"/>
</dbReference>
<evidence type="ECO:0000313" key="19">
    <source>
        <dbReference type="Proteomes" id="UP000694580"/>
    </source>
</evidence>
<protein>
    <recommendedName>
        <fullName evidence="20">Occludin</fullName>
    </recommendedName>
</protein>
<feature type="domain" description="MARVEL" evidence="16">
    <location>
        <begin position="60"/>
        <end position="275"/>
    </location>
</feature>
<dbReference type="PROSITE" id="PS51225">
    <property type="entry name" value="MARVEL"/>
    <property type="match status" value="1"/>
</dbReference>
<dbReference type="GO" id="GO:0000987">
    <property type="term" value="F:cis-regulatory region sequence-specific DNA binding"/>
    <property type="evidence" value="ECO:0007669"/>
    <property type="project" value="TreeGrafter"/>
</dbReference>
<feature type="domain" description="OCEL" evidence="17">
    <location>
        <begin position="414"/>
        <end position="522"/>
    </location>
</feature>
<dbReference type="GO" id="GO:0005886">
    <property type="term" value="C:plasma membrane"/>
    <property type="evidence" value="ECO:0007669"/>
    <property type="project" value="UniProtKB-SubCell"/>
</dbReference>
<gene>
    <name evidence="18" type="primary">zgc:154006</name>
</gene>
<keyword evidence="19" id="KW-1185">Reference proteome</keyword>
<dbReference type="GO" id="GO:0042795">
    <property type="term" value="P:snRNA transcription by RNA polymerase II"/>
    <property type="evidence" value="ECO:0007669"/>
    <property type="project" value="TreeGrafter"/>
</dbReference>
<evidence type="ECO:0000256" key="11">
    <source>
        <dbReference type="PROSITE-ProRule" id="PRU00581"/>
    </source>
</evidence>
<dbReference type="InterPro" id="IPR010844">
    <property type="entry name" value="Occludin_ELL"/>
</dbReference>
<evidence type="ECO:0000256" key="4">
    <source>
        <dbReference type="ARBA" id="ARBA00022427"/>
    </source>
</evidence>
<sequence>MYEPRQYDSPPMYSPHYSAPSDGFYSPRGVHPPRVLYGHYLAPEPCYEEGRPQHFYRWFSPPGIVKTMEGLCVLLCFVTFACVASTLVWDMHGYDAGFGAYVPGSAGFGYNGGTGVGTGTGYYGGTYGYHSSYMTPHAAKGAMIAMAAINFIIALAFLVATFSKAYNMRGCRFYLVLLVVDMVLAIMQGIINIIFVIGVNPMAQSSQSMLYNPILMMCQTQQATSSSYPGGYPMFNQYIYHYCYMDPEEAVALVCGLMVMVALLVAAYFAYKTRSKIWRHGKANIYWEEPLLHTGRGQRSSDWVTSVGSTQMSPTVVISEKAVPELRTENSVVSYPVGTLSVHSQNTYNTAYSENFNGDPPEPSNQDGGTKATKEPGDAEPATAQGLGLAQDDRQYETGYTTGETTSKLNSDHWERLAIYPEITSDSQRQEYKGDFSSSLAEYKRLCVEMDDISDQMNTLRRELDALEEGSAKFQAVADEYNHLKDLKRTPEYQTKKLQCKNLREKLFHIKRLVKKYDKAKAVTDEMGSW</sequence>
<evidence type="ECO:0000256" key="7">
    <source>
        <dbReference type="ARBA" id="ARBA00022949"/>
    </source>
</evidence>
<evidence type="ECO:0000256" key="10">
    <source>
        <dbReference type="ARBA" id="ARBA00023136"/>
    </source>
</evidence>
<accession>A0AAY4AJ44</accession>
<dbReference type="Pfam" id="PF01284">
    <property type="entry name" value="MARVEL"/>
    <property type="match status" value="1"/>
</dbReference>
<reference evidence="18" key="2">
    <citation type="submission" date="2025-08" db="UniProtKB">
        <authorList>
            <consortium name="Ensembl"/>
        </authorList>
    </citation>
    <scope>IDENTIFICATION</scope>
</reference>
<evidence type="ECO:0000256" key="8">
    <source>
        <dbReference type="ARBA" id="ARBA00022989"/>
    </source>
</evidence>
<dbReference type="GO" id="GO:0005923">
    <property type="term" value="C:bicellular tight junction"/>
    <property type="evidence" value="ECO:0007669"/>
    <property type="project" value="UniProtKB-SubCell"/>
</dbReference>
<keyword evidence="4" id="KW-0796">Tight junction</keyword>
<feature type="transmembrane region" description="Helical" evidence="15">
    <location>
        <begin position="174"/>
        <end position="199"/>
    </location>
</feature>
<evidence type="ECO:0000256" key="6">
    <source>
        <dbReference type="ARBA" id="ARBA00022692"/>
    </source>
</evidence>
<dbReference type="PROSITE" id="PS51980">
    <property type="entry name" value="OCEL"/>
    <property type="match status" value="1"/>
</dbReference>
<dbReference type="Ensembl" id="ENSDCDT00010009348.1">
    <property type="protein sequence ID" value="ENSDCDP00010008908.1"/>
    <property type="gene ID" value="ENSDCDG00010003992.1"/>
</dbReference>
<dbReference type="InterPro" id="IPR008253">
    <property type="entry name" value="Marvel"/>
</dbReference>
<reference evidence="18 19" key="1">
    <citation type="submission" date="2020-06" db="EMBL/GenBank/DDBJ databases">
        <authorList>
            <consortium name="Wellcome Sanger Institute Data Sharing"/>
        </authorList>
    </citation>
    <scope>NUCLEOTIDE SEQUENCE [LARGE SCALE GENOMIC DNA]</scope>
</reference>
<proteinExistence type="inferred from homology"/>
<evidence type="ECO:0000256" key="5">
    <source>
        <dbReference type="ARBA" id="ARBA00022475"/>
    </source>
</evidence>
<keyword evidence="10 11" id="KW-0472">Membrane</keyword>
<feature type="coiled-coil region" evidence="13">
    <location>
        <begin position="443"/>
        <end position="477"/>
    </location>
</feature>
<reference evidence="18" key="3">
    <citation type="submission" date="2025-09" db="UniProtKB">
        <authorList>
            <consortium name="Ensembl"/>
        </authorList>
    </citation>
    <scope>IDENTIFICATION</scope>
</reference>
<keyword evidence="9 13" id="KW-0175">Coiled coil</keyword>
<dbReference type="GO" id="GO:0032968">
    <property type="term" value="P:positive regulation of transcription elongation by RNA polymerase II"/>
    <property type="evidence" value="ECO:0007669"/>
    <property type="project" value="TreeGrafter"/>
</dbReference>
<feature type="transmembrane region" description="Helical" evidence="15">
    <location>
        <begin position="142"/>
        <end position="162"/>
    </location>
</feature>
<keyword evidence="8 15" id="KW-1133">Transmembrane helix</keyword>
<evidence type="ECO:0000256" key="12">
    <source>
        <dbReference type="PROSITE-ProRule" id="PRU01324"/>
    </source>
</evidence>